<protein>
    <submittedName>
        <fullName evidence="2">Uncharacterized protein</fullName>
    </submittedName>
</protein>
<organism evidence="2 3">
    <name type="scientific">Caerostris extrusa</name>
    <name type="common">Bark spider</name>
    <name type="synonym">Caerostris bankana</name>
    <dbReference type="NCBI Taxonomy" id="172846"/>
    <lineage>
        <taxon>Eukaryota</taxon>
        <taxon>Metazoa</taxon>
        <taxon>Ecdysozoa</taxon>
        <taxon>Arthropoda</taxon>
        <taxon>Chelicerata</taxon>
        <taxon>Arachnida</taxon>
        <taxon>Araneae</taxon>
        <taxon>Araneomorphae</taxon>
        <taxon>Entelegynae</taxon>
        <taxon>Araneoidea</taxon>
        <taxon>Araneidae</taxon>
        <taxon>Caerostris</taxon>
    </lineage>
</organism>
<name>A0AAV4N6W0_CAEEX</name>
<accession>A0AAV4N6W0</accession>
<feature type="compositionally biased region" description="Basic and acidic residues" evidence="1">
    <location>
        <begin position="91"/>
        <end position="110"/>
    </location>
</feature>
<dbReference type="Proteomes" id="UP001054945">
    <property type="component" value="Unassembled WGS sequence"/>
</dbReference>
<feature type="compositionally biased region" description="Basic residues" evidence="1">
    <location>
        <begin position="62"/>
        <end position="73"/>
    </location>
</feature>
<gene>
    <name evidence="2" type="ORF">CEXT_52091</name>
</gene>
<evidence type="ECO:0000313" key="3">
    <source>
        <dbReference type="Proteomes" id="UP001054945"/>
    </source>
</evidence>
<feature type="compositionally biased region" description="Basic and acidic residues" evidence="1">
    <location>
        <begin position="49"/>
        <end position="61"/>
    </location>
</feature>
<comment type="caution">
    <text evidence="2">The sequence shown here is derived from an EMBL/GenBank/DDBJ whole genome shotgun (WGS) entry which is preliminary data.</text>
</comment>
<feature type="region of interest" description="Disordered" evidence="1">
    <location>
        <begin position="49"/>
        <end position="110"/>
    </location>
</feature>
<dbReference type="EMBL" id="BPLR01003032">
    <property type="protein sequence ID" value="GIX80458.1"/>
    <property type="molecule type" value="Genomic_DNA"/>
</dbReference>
<keyword evidence="3" id="KW-1185">Reference proteome</keyword>
<evidence type="ECO:0000313" key="2">
    <source>
        <dbReference type="EMBL" id="GIX80458.1"/>
    </source>
</evidence>
<evidence type="ECO:0000256" key="1">
    <source>
        <dbReference type="SAM" id="MobiDB-lite"/>
    </source>
</evidence>
<sequence>MSSLCESVLSTAGDHLPVLAHRSVRPGGGLQPGGAFTFEAPGGRLRADEEAGHVEEREGPRHRPLGPHHRQQRALREELDRPGHGDAAGVRGERRAGGAEGRVRRERREPPAVDVLRSPALFHHCHHHHRISPNKSPTCFSTAKCVTKMTKSAAIMASNLDHTFLTL</sequence>
<feature type="compositionally biased region" description="Basic and acidic residues" evidence="1">
    <location>
        <begin position="74"/>
        <end position="84"/>
    </location>
</feature>
<reference evidence="2 3" key="1">
    <citation type="submission" date="2021-06" db="EMBL/GenBank/DDBJ databases">
        <title>Caerostris extrusa draft genome.</title>
        <authorList>
            <person name="Kono N."/>
            <person name="Arakawa K."/>
        </authorList>
    </citation>
    <scope>NUCLEOTIDE SEQUENCE [LARGE SCALE GENOMIC DNA]</scope>
</reference>
<proteinExistence type="predicted"/>
<dbReference type="AlphaFoldDB" id="A0AAV4N6W0"/>